<name>A0A1B8PIA2_MORNO</name>
<gene>
    <name evidence="2" type="ORF">A9Z60_04415</name>
</gene>
<dbReference type="RefSeq" id="WP_066894011.1">
    <property type="nucleotide sequence ID" value="NZ_LZDN01000040.1"/>
</dbReference>
<protein>
    <submittedName>
        <fullName evidence="2">Phosphoesterase</fullName>
    </submittedName>
</protein>
<evidence type="ECO:0000313" key="3">
    <source>
        <dbReference type="Proteomes" id="UP000092671"/>
    </source>
</evidence>
<dbReference type="EMBL" id="LZDN01000040">
    <property type="protein sequence ID" value="OBX48913.1"/>
    <property type="molecule type" value="Genomic_DNA"/>
</dbReference>
<dbReference type="GO" id="GO:0016791">
    <property type="term" value="F:phosphatase activity"/>
    <property type="evidence" value="ECO:0007669"/>
    <property type="project" value="TreeGrafter"/>
</dbReference>
<dbReference type="OrthoDB" id="9807890at2"/>
<dbReference type="InterPro" id="IPR050126">
    <property type="entry name" value="Ap4A_hydrolase"/>
</dbReference>
<dbReference type="AlphaFoldDB" id="A0A1B8PIA2"/>
<dbReference type="Pfam" id="PF00149">
    <property type="entry name" value="Metallophos"/>
    <property type="match status" value="1"/>
</dbReference>
<dbReference type="InterPro" id="IPR004843">
    <property type="entry name" value="Calcineurin-like_PHP"/>
</dbReference>
<evidence type="ECO:0000313" key="2">
    <source>
        <dbReference type="EMBL" id="OBX48913.1"/>
    </source>
</evidence>
<proteinExistence type="predicted"/>
<dbReference type="PANTHER" id="PTHR42850:SF7">
    <property type="entry name" value="BIS(5'-NUCLEOSYL)-TETRAPHOSPHATASE PRPE [ASYMMETRICAL]"/>
    <property type="match status" value="1"/>
</dbReference>
<dbReference type="SUPFAM" id="SSF56300">
    <property type="entry name" value="Metallo-dependent phosphatases"/>
    <property type="match status" value="1"/>
</dbReference>
<reference evidence="2 3" key="1">
    <citation type="submission" date="2016-06" db="EMBL/GenBank/DDBJ databases">
        <title>Draft genome of Moraxella nonliquefaciens CCUG 60284.</title>
        <authorList>
            <person name="Salva-Serra F."/>
            <person name="Engstrom-Jakobsson H."/>
            <person name="Thorell K."/>
            <person name="Gonzales-Siles L."/>
            <person name="Karlsson R."/>
            <person name="Boulund F."/>
            <person name="Engstrand L."/>
            <person name="Kristiansson E."/>
            <person name="Moore E."/>
        </authorList>
    </citation>
    <scope>NUCLEOTIDE SEQUENCE [LARGE SCALE GENOMIC DNA]</scope>
    <source>
        <strain evidence="2 3">CCUG 60284</strain>
    </source>
</reference>
<dbReference type="Proteomes" id="UP000092671">
    <property type="component" value="Unassembled WGS sequence"/>
</dbReference>
<feature type="domain" description="Calcineurin-like phosphoesterase" evidence="1">
    <location>
        <begin position="5"/>
        <end position="106"/>
    </location>
</feature>
<sequence>MIYDIIGDIHGHADKLAGLLDKLGYIHDGISHIAPHGHQAIFIGDFIDRGNQQLATLQIVFDMLDNNQALAIMGNHEYNAICYATQNDHGNYLRPHTDNNNFQHKAFIDETGFDSDLHRYWINRFYELPLWLELDDCICVHACYDKHSMDILTPLLDNNRLTCHAIQLTGKKNTKPYYAIEHVLKGIESPLPDGLTMTDKTGIVRTQARVKWWVDDWQHQSIDKTLFANNLPKIYLNDLSDELLAFGITTDKPIFIGHYWLHDKPTILSDKVVCIDYSAGKDGHLTAYQFDTKNPTLDDDNFVQFIG</sequence>
<evidence type="ECO:0000259" key="1">
    <source>
        <dbReference type="Pfam" id="PF00149"/>
    </source>
</evidence>
<accession>A0A1B8PIA2</accession>
<dbReference type="PANTHER" id="PTHR42850">
    <property type="entry name" value="METALLOPHOSPHOESTERASE"/>
    <property type="match status" value="1"/>
</dbReference>
<dbReference type="Gene3D" id="3.60.21.10">
    <property type="match status" value="1"/>
</dbReference>
<dbReference type="InterPro" id="IPR029052">
    <property type="entry name" value="Metallo-depent_PP-like"/>
</dbReference>
<organism evidence="2 3">
    <name type="scientific">Moraxella nonliquefaciens</name>
    <dbReference type="NCBI Taxonomy" id="478"/>
    <lineage>
        <taxon>Bacteria</taxon>
        <taxon>Pseudomonadati</taxon>
        <taxon>Pseudomonadota</taxon>
        <taxon>Gammaproteobacteria</taxon>
        <taxon>Moraxellales</taxon>
        <taxon>Moraxellaceae</taxon>
        <taxon>Moraxella</taxon>
    </lineage>
</organism>
<comment type="caution">
    <text evidence="2">The sequence shown here is derived from an EMBL/GenBank/DDBJ whole genome shotgun (WGS) entry which is preliminary data.</text>
</comment>
<dbReference type="GO" id="GO:0005737">
    <property type="term" value="C:cytoplasm"/>
    <property type="evidence" value="ECO:0007669"/>
    <property type="project" value="TreeGrafter"/>
</dbReference>